<feature type="compositionally biased region" description="Basic and acidic residues" evidence="1">
    <location>
        <begin position="181"/>
        <end position="193"/>
    </location>
</feature>
<keyword evidence="3" id="KW-0413">Isomerase</keyword>
<dbReference type="Proteomes" id="UP000245207">
    <property type="component" value="Unassembled WGS sequence"/>
</dbReference>
<dbReference type="OrthoDB" id="1692549at2759"/>
<protein>
    <submittedName>
        <fullName evidence="3">Protein disulfide-isomerase A6</fullName>
    </submittedName>
</protein>
<dbReference type="InterPro" id="IPR051063">
    <property type="entry name" value="PDI"/>
</dbReference>
<gene>
    <name evidence="3" type="ORF">CTI12_AA023040</name>
</gene>
<dbReference type="PANTHER" id="PTHR45672:SF19">
    <property type="entry name" value="PROTEIN DISULFIDE-ISOMERASE LIKE 2-1"/>
    <property type="match status" value="1"/>
</dbReference>
<dbReference type="PANTHER" id="PTHR45672">
    <property type="entry name" value="PROTEIN DISULFIDE-ISOMERASE C17H9.14C-RELATED"/>
    <property type="match status" value="1"/>
</dbReference>
<dbReference type="InterPro" id="IPR013766">
    <property type="entry name" value="Thioredoxin_domain"/>
</dbReference>
<dbReference type="EMBL" id="PKPP01000256">
    <property type="protein sequence ID" value="PWA95230.1"/>
    <property type="molecule type" value="Genomic_DNA"/>
</dbReference>
<evidence type="ECO:0000313" key="3">
    <source>
        <dbReference type="EMBL" id="PWA95230.1"/>
    </source>
</evidence>
<keyword evidence="4" id="KW-1185">Reference proteome</keyword>
<dbReference type="GO" id="GO:0005783">
    <property type="term" value="C:endoplasmic reticulum"/>
    <property type="evidence" value="ECO:0007669"/>
    <property type="project" value="TreeGrafter"/>
</dbReference>
<reference evidence="3 4" key="1">
    <citation type="journal article" date="2018" name="Mol. Plant">
        <title>The genome of Artemisia annua provides insight into the evolution of Asteraceae family and artemisinin biosynthesis.</title>
        <authorList>
            <person name="Shen Q."/>
            <person name="Zhang L."/>
            <person name="Liao Z."/>
            <person name="Wang S."/>
            <person name="Yan T."/>
            <person name="Shi P."/>
            <person name="Liu M."/>
            <person name="Fu X."/>
            <person name="Pan Q."/>
            <person name="Wang Y."/>
            <person name="Lv Z."/>
            <person name="Lu X."/>
            <person name="Zhang F."/>
            <person name="Jiang W."/>
            <person name="Ma Y."/>
            <person name="Chen M."/>
            <person name="Hao X."/>
            <person name="Li L."/>
            <person name="Tang Y."/>
            <person name="Lv G."/>
            <person name="Zhou Y."/>
            <person name="Sun X."/>
            <person name="Brodelius P.E."/>
            <person name="Rose J.K.C."/>
            <person name="Tang K."/>
        </authorList>
    </citation>
    <scope>NUCLEOTIDE SEQUENCE [LARGE SCALE GENOMIC DNA]</scope>
    <source>
        <strain evidence="4">cv. Huhao1</strain>
        <tissue evidence="3">Leaf</tissue>
    </source>
</reference>
<dbReference type="STRING" id="35608.A0A2U1QB46"/>
<feature type="region of interest" description="Disordered" evidence="1">
    <location>
        <begin position="171"/>
        <end position="230"/>
    </location>
</feature>
<dbReference type="SUPFAM" id="SSF52833">
    <property type="entry name" value="Thioredoxin-like"/>
    <property type="match status" value="1"/>
</dbReference>
<dbReference type="AlphaFoldDB" id="A0A2U1QB46"/>
<organism evidence="3 4">
    <name type="scientific">Artemisia annua</name>
    <name type="common">Sweet wormwood</name>
    <dbReference type="NCBI Taxonomy" id="35608"/>
    <lineage>
        <taxon>Eukaryota</taxon>
        <taxon>Viridiplantae</taxon>
        <taxon>Streptophyta</taxon>
        <taxon>Embryophyta</taxon>
        <taxon>Tracheophyta</taxon>
        <taxon>Spermatophyta</taxon>
        <taxon>Magnoliopsida</taxon>
        <taxon>eudicotyledons</taxon>
        <taxon>Gunneridae</taxon>
        <taxon>Pentapetalae</taxon>
        <taxon>asterids</taxon>
        <taxon>campanulids</taxon>
        <taxon>Asterales</taxon>
        <taxon>Asteraceae</taxon>
        <taxon>Asteroideae</taxon>
        <taxon>Anthemideae</taxon>
        <taxon>Artemisiinae</taxon>
        <taxon>Artemisia</taxon>
    </lineage>
</organism>
<dbReference type="GO" id="GO:0006457">
    <property type="term" value="P:protein folding"/>
    <property type="evidence" value="ECO:0007669"/>
    <property type="project" value="TreeGrafter"/>
</dbReference>
<evidence type="ECO:0000313" key="4">
    <source>
        <dbReference type="Proteomes" id="UP000245207"/>
    </source>
</evidence>
<dbReference type="GO" id="GO:0003756">
    <property type="term" value="F:protein disulfide isomerase activity"/>
    <property type="evidence" value="ECO:0007669"/>
    <property type="project" value="TreeGrafter"/>
</dbReference>
<evidence type="ECO:0000259" key="2">
    <source>
        <dbReference type="Pfam" id="PF00085"/>
    </source>
</evidence>
<dbReference type="Gene3D" id="3.40.30.10">
    <property type="entry name" value="Glutaredoxin"/>
    <property type="match status" value="1"/>
</dbReference>
<dbReference type="Pfam" id="PF00085">
    <property type="entry name" value="Thioredoxin"/>
    <property type="match status" value="1"/>
</dbReference>
<proteinExistence type="predicted"/>
<accession>A0A2U1QB46</accession>
<comment type="caution">
    <text evidence="3">The sequence shown here is derived from an EMBL/GenBank/DDBJ whole genome shotgun (WGS) entry which is preliminary data.</text>
</comment>
<feature type="compositionally biased region" description="Basic and acidic residues" evidence="1">
    <location>
        <begin position="208"/>
        <end position="219"/>
    </location>
</feature>
<name>A0A2U1QB46_ARTAN</name>
<dbReference type="InterPro" id="IPR036249">
    <property type="entry name" value="Thioredoxin-like_sf"/>
</dbReference>
<sequence>MSLLLLLKDQPMEDKKQIFDFALDVGGSNDTLFTFRVNLARGGHPARLLPRVLDNAHDVHVINDLLNPTWHNLTIQEDSWVQQDTEYETYPGEVEEDNSDVIEKLNKKNNGEDRHRRKAQQVEMTVAYISTSLGSMNVSTPWVGVVENSHRVNSGPSVADTYLNQKSQLHEHLAGENTGKPTERESASSEIRAHVSVLPVTGSQSDSIDDRNSIDAKESKKSRKKAANAKTAGAKVKINGKTYEKLAGAFKNEEDVVIANLDADNHKDLAEKYGVSGYPTIKFFPKNNKDGEDYEGRLDIDSFVTFINEKCGISGNAKGQLTSTVCIKRSSACGYPPFIQIFSSQSGVLFFSFLYEQWCVCCKKP</sequence>
<feature type="domain" description="Thioredoxin" evidence="2">
    <location>
        <begin position="242"/>
        <end position="308"/>
    </location>
</feature>
<evidence type="ECO:0000256" key="1">
    <source>
        <dbReference type="SAM" id="MobiDB-lite"/>
    </source>
</evidence>